<proteinExistence type="predicted"/>
<dbReference type="RefSeq" id="WP_311788746.1">
    <property type="nucleotide sequence ID" value="NZ_JALDYY010000018.1"/>
</dbReference>
<comment type="caution">
    <text evidence="6">The sequence shown here is derived from an EMBL/GenBank/DDBJ whole genome shotgun (WGS) entry which is preliminary data.</text>
</comment>
<sequence length="411" mass="44509">MTISRVAACLLAAMISAAPVAHPAHATDTGAEPSLLAFGARIAGDDARTRIVIDFDRKPEYSVHYIANPPRIVVDLPETAFGFAASDLEPRGLFRDIRYGTMGEGSARLVLTASGPTRLAMSEVQPDEAGKGYRLVLDAEMVSDLVFADLVKSQEWQQVASVAPSVTRGDRVASDAVKPGDDFVIAVDAGHGGIDAGASGVETKTEEKQVTLAFAKTLVERLNKEAGIKAFLTRDKDEFLSLSQRVQMARQHHANLFISLHADTVRQKEIRGATVYTLSENASDALAANMAARENLSDEIAGIRLTEEPEEVADILLDLTRRETQAYSVTMARAIVSSFEGQVGLINNPHRFAGFRVLQAPDVPSILLELGFLSNKDDERLLLDESWRGKIADLLTEALKRYRSPNVAKGG</sequence>
<dbReference type="GO" id="GO:0008745">
    <property type="term" value="F:N-acetylmuramoyl-L-alanine amidase activity"/>
    <property type="evidence" value="ECO:0007669"/>
    <property type="project" value="UniProtKB-EC"/>
</dbReference>
<dbReference type="AlphaFoldDB" id="A0AAE3U308"/>
<keyword evidence="3" id="KW-0378">Hydrolase</keyword>
<organism evidence="6 7">
    <name type="scientific">Ferirhizobium litorale</name>
    <dbReference type="NCBI Taxonomy" id="2927786"/>
    <lineage>
        <taxon>Bacteria</taxon>
        <taxon>Pseudomonadati</taxon>
        <taxon>Pseudomonadota</taxon>
        <taxon>Alphaproteobacteria</taxon>
        <taxon>Hyphomicrobiales</taxon>
        <taxon>Rhizobiaceae</taxon>
        <taxon>Ferirhizobium</taxon>
    </lineage>
</organism>
<dbReference type="InterPro" id="IPR050695">
    <property type="entry name" value="N-acetylmuramoyl_amidase_3"/>
</dbReference>
<evidence type="ECO:0000313" key="7">
    <source>
        <dbReference type="Proteomes" id="UP001161580"/>
    </source>
</evidence>
<evidence type="ECO:0000256" key="2">
    <source>
        <dbReference type="ARBA" id="ARBA00011901"/>
    </source>
</evidence>
<dbReference type="InterPro" id="IPR021731">
    <property type="entry name" value="AMIN_dom"/>
</dbReference>
<accession>A0AAE3U308</accession>
<dbReference type="GO" id="GO:0030288">
    <property type="term" value="C:outer membrane-bounded periplasmic space"/>
    <property type="evidence" value="ECO:0007669"/>
    <property type="project" value="TreeGrafter"/>
</dbReference>
<name>A0AAE3U308_9HYPH</name>
<keyword evidence="7" id="KW-1185">Reference proteome</keyword>
<dbReference type="Pfam" id="PF01520">
    <property type="entry name" value="Amidase_3"/>
    <property type="match status" value="1"/>
</dbReference>
<gene>
    <name evidence="6" type="ORF">MRS75_21640</name>
</gene>
<reference evidence="6" key="1">
    <citation type="submission" date="2022-03" db="EMBL/GenBank/DDBJ databases">
        <title>Fererhizobium litorale gen. nov., sp. nov., isolated from sandy sediments of the Sea of Japan seashore.</title>
        <authorList>
            <person name="Romanenko L."/>
            <person name="Kurilenko V."/>
            <person name="Otstavnykh N."/>
            <person name="Svetashev V."/>
            <person name="Tekutyeva L."/>
            <person name="Isaeva M."/>
            <person name="Mikhailov V."/>
        </authorList>
    </citation>
    <scope>NUCLEOTIDE SEQUENCE</scope>
    <source>
        <strain evidence="6">KMM 9576</strain>
    </source>
</reference>
<dbReference type="Proteomes" id="UP001161580">
    <property type="component" value="Unassembled WGS sequence"/>
</dbReference>
<dbReference type="EC" id="3.5.1.28" evidence="2"/>
<feature type="signal peptide" evidence="4">
    <location>
        <begin position="1"/>
        <end position="26"/>
    </location>
</feature>
<comment type="catalytic activity">
    <reaction evidence="1">
        <text>Hydrolyzes the link between N-acetylmuramoyl residues and L-amino acid residues in certain cell-wall glycopeptides.</text>
        <dbReference type="EC" id="3.5.1.28"/>
    </reaction>
</comment>
<dbReference type="Gene3D" id="2.60.40.3500">
    <property type="match status" value="1"/>
</dbReference>
<dbReference type="GO" id="GO:0009253">
    <property type="term" value="P:peptidoglycan catabolic process"/>
    <property type="evidence" value="ECO:0007669"/>
    <property type="project" value="InterPro"/>
</dbReference>
<evidence type="ECO:0000313" key="6">
    <source>
        <dbReference type="EMBL" id="MDI7924669.1"/>
    </source>
</evidence>
<feature type="chain" id="PRO_5042133628" description="N-acetylmuramoyl-L-alanine amidase" evidence="4">
    <location>
        <begin position="27"/>
        <end position="411"/>
    </location>
</feature>
<evidence type="ECO:0000259" key="5">
    <source>
        <dbReference type="SMART" id="SM00646"/>
    </source>
</evidence>
<dbReference type="EMBL" id="JALDYZ010000017">
    <property type="protein sequence ID" value="MDI7924669.1"/>
    <property type="molecule type" value="Genomic_DNA"/>
</dbReference>
<evidence type="ECO:0000256" key="1">
    <source>
        <dbReference type="ARBA" id="ARBA00001561"/>
    </source>
</evidence>
<dbReference type="CDD" id="cd02696">
    <property type="entry name" value="MurNAc-LAA"/>
    <property type="match status" value="1"/>
</dbReference>
<feature type="domain" description="MurNAc-LAA" evidence="5">
    <location>
        <begin position="246"/>
        <end position="400"/>
    </location>
</feature>
<evidence type="ECO:0000256" key="3">
    <source>
        <dbReference type="ARBA" id="ARBA00022801"/>
    </source>
</evidence>
<keyword evidence="4" id="KW-0732">Signal</keyword>
<dbReference type="Gene3D" id="3.40.630.40">
    <property type="entry name" value="Zn-dependent exopeptidases"/>
    <property type="match status" value="1"/>
</dbReference>
<protein>
    <recommendedName>
        <fullName evidence="2">N-acetylmuramoyl-L-alanine amidase</fullName>
        <ecNumber evidence="2">3.5.1.28</ecNumber>
    </recommendedName>
</protein>
<dbReference type="InterPro" id="IPR002508">
    <property type="entry name" value="MurNAc-LAA_cat"/>
</dbReference>
<dbReference type="PANTHER" id="PTHR30404:SF0">
    <property type="entry name" value="N-ACETYLMURAMOYL-L-ALANINE AMIDASE AMIC"/>
    <property type="match status" value="1"/>
</dbReference>
<dbReference type="SUPFAM" id="SSF53187">
    <property type="entry name" value="Zn-dependent exopeptidases"/>
    <property type="match status" value="1"/>
</dbReference>
<dbReference type="PANTHER" id="PTHR30404">
    <property type="entry name" value="N-ACETYLMURAMOYL-L-ALANINE AMIDASE"/>
    <property type="match status" value="1"/>
</dbReference>
<dbReference type="Pfam" id="PF11741">
    <property type="entry name" value="AMIN"/>
    <property type="match status" value="1"/>
</dbReference>
<evidence type="ECO:0000256" key="4">
    <source>
        <dbReference type="SAM" id="SignalP"/>
    </source>
</evidence>
<dbReference type="SMART" id="SM00646">
    <property type="entry name" value="Ami_3"/>
    <property type="match status" value="1"/>
</dbReference>